<evidence type="ECO:0000313" key="3">
    <source>
        <dbReference type="EMBL" id="KAF2973226.1"/>
    </source>
</evidence>
<reference evidence="3 4" key="1">
    <citation type="submission" date="2019-12" db="EMBL/GenBank/DDBJ databases">
        <title>Draft genome sequence of the ascomycete Xylaria multiplex DSM 110363.</title>
        <authorList>
            <person name="Buettner E."/>
            <person name="Kellner H."/>
        </authorList>
    </citation>
    <scope>NUCLEOTIDE SEQUENCE [LARGE SCALE GENOMIC DNA]</scope>
    <source>
        <strain evidence="3 4">DSM 110363</strain>
    </source>
</reference>
<feature type="transmembrane region" description="Helical" evidence="1">
    <location>
        <begin position="230"/>
        <end position="252"/>
    </location>
</feature>
<dbReference type="InterPro" id="IPR046529">
    <property type="entry name" value="DUF6594"/>
</dbReference>
<proteinExistence type="predicted"/>
<dbReference type="PANTHER" id="PTHR34502">
    <property type="entry name" value="DUF6594 DOMAIN-CONTAINING PROTEIN-RELATED"/>
    <property type="match status" value="1"/>
</dbReference>
<dbReference type="PANTHER" id="PTHR34502:SF5">
    <property type="entry name" value="DUF6594 DOMAIN-CONTAINING PROTEIN"/>
    <property type="match status" value="1"/>
</dbReference>
<dbReference type="AlphaFoldDB" id="A0A7C8IVC1"/>
<accession>A0A7C8IVC1</accession>
<organism evidence="3 4">
    <name type="scientific">Xylaria multiplex</name>
    <dbReference type="NCBI Taxonomy" id="323545"/>
    <lineage>
        <taxon>Eukaryota</taxon>
        <taxon>Fungi</taxon>
        <taxon>Dikarya</taxon>
        <taxon>Ascomycota</taxon>
        <taxon>Pezizomycotina</taxon>
        <taxon>Sordariomycetes</taxon>
        <taxon>Xylariomycetidae</taxon>
        <taxon>Xylariales</taxon>
        <taxon>Xylariaceae</taxon>
        <taxon>Xylaria</taxon>
    </lineage>
</organism>
<comment type="caution">
    <text evidence="3">The sequence shown here is derived from an EMBL/GenBank/DDBJ whole genome shotgun (WGS) entry which is preliminary data.</text>
</comment>
<feature type="transmembrane region" description="Helical" evidence="1">
    <location>
        <begin position="203"/>
        <end position="223"/>
    </location>
</feature>
<keyword evidence="4" id="KW-1185">Reference proteome</keyword>
<protein>
    <recommendedName>
        <fullName evidence="2">DUF6594 domain-containing protein</fullName>
    </recommendedName>
</protein>
<evidence type="ECO:0000256" key="1">
    <source>
        <dbReference type="SAM" id="Phobius"/>
    </source>
</evidence>
<keyword evidence="1" id="KW-0812">Transmembrane</keyword>
<gene>
    <name evidence="3" type="ORF">GQX73_g343</name>
</gene>
<keyword evidence="1" id="KW-0472">Membrane</keyword>
<sequence length="261" mass="30637">MPRDHPNDTDRNPQLAILRRFAALANQNLLYYNAELSELEAHLKVTQKQDNESGDESRKHYARNWIPLSESSYEELDCPRREQYDMIMKLRKLMAEYHQALYFYKEMLALRSPHEKLLGDLREWMHRPSMGRIRILSWDWRTWETCDDDLITFENSTMDRLTSLMTYKIVDVYHNLIGRRIHGAAHRQTVTYTHRSIARFTRAFTVFIACILPVVAIVILYIVQNMAMRMGIIVILTGLFSLSMSLLTMASLQEIFSATAT</sequence>
<evidence type="ECO:0000313" key="4">
    <source>
        <dbReference type="Proteomes" id="UP000481858"/>
    </source>
</evidence>
<dbReference type="EMBL" id="WUBL01000002">
    <property type="protein sequence ID" value="KAF2973226.1"/>
    <property type="molecule type" value="Genomic_DNA"/>
</dbReference>
<dbReference type="Pfam" id="PF20237">
    <property type="entry name" value="DUF6594"/>
    <property type="match status" value="1"/>
</dbReference>
<dbReference type="InParanoid" id="A0A7C8IVC1"/>
<name>A0A7C8IVC1_9PEZI</name>
<feature type="domain" description="DUF6594" evidence="2">
    <location>
        <begin position="11"/>
        <end position="261"/>
    </location>
</feature>
<dbReference type="Proteomes" id="UP000481858">
    <property type="component" value="Unassembled WGS sequence"/>
</dbReference>
<keyword evidence="1" id="KW-1133">Transmembrane helix</keyword>
<evidence type="ECO:0000259" key="2">
    <source>
        <dbReference type="Pfam" id="PF20237"/>
    </source>
</evidence>
<dbReference type="OrthoDB" id="5342093at2759"/>